<dbReference type="InterPro" id="IPR001867">
    <property type="entry name" value="OmpR/PhoB-type_DNA-bd"/>
</dbReference>
<dbReference type="InterPro" id="IPR036388">
    <property type="entry name" value="WH-like_DNA-bd_sf"/>
</dbReference>
<evidence type="ECO:0000256" key="3">
    <source>
        <dbReference type="PROSITE-ProRule" id="PRU01091"/>
    </source>
</evidence>
<dbReference type="Gene3D" id="1.10.10.10">
    <property type="entry name" value="Winged helix-like DNA-binding domain superfamily/Winged helix DNA-binding domain"/>
    <property type="match status" value="1"/>
</dbReference>
<dbReference type="SMART" id="SM00448">
    <property type="entry name" value="REC"/>
    <property type="match status" value="1"/>
</dbReference>
<evidence type="ECO:0000256" key="1">
    <source>
        <dbReference type="ARBA" id="ARBA00023125"/>
    </source>
</evidence>
<dbReference type="Pfam" id="PF00486">
    <property type="entry name" value="Trans_reg_C"/>
    <property type="match status" value="1"/>
</dbReference>
<dbReference type="PANTHER" id="PTHR48111:SF2">
    <property type="entry name" value="RESPONSE REGULATOR SAER"/>
    <property type="match status" value="1"/>
</dbReference>
<dbReference type="Proteomes" id="UP001430755">
    <property type="component" value="Unassembled WGS sequence"/>
</dbReference>
<dbReference type="Gene3D" id="3.40.50.2300">
    <property type="match status" value="1"/>
</dbReference>
<evidence type="ECO:0000256" key="2">
    <source>
        <dbReference type="PROSITE-ProRule" id="PRU00169"/>
    </source>
</evidence>
<gene>
    <name evidence="6" type="ORF">LPT13_01165</name>
</gene>
<dbReference type="InterPro" id="IPR016032">
    <property type="entry name" value="Sig_transdc_resp-reg_C-effctor"/>
</dbReference>
<proteinExistence type="predicted"/>
<dbReference type="CDD" id="cd00383">
    <property type="entry name" value="trans_reg_C"/>
    <property type="match status" value="1"/>
</dbReference>
<sequence>MTQAVGVPRARILLIEDDASINEIVADHLARRGFGCTRAFSGTEARLLLERDRFDLVVTDLMLPGMPGDELVALIRASDAATPIIVVSARTAPADKVDLLKLGADDYLSKPFDLDELSARIEVQLRHRAARCEAAARAAGEGAPGVSATPATGAPAASATLGFFAPAASAPVGGAAPSAAGRSAAPAPVADGRILRLGRWQVDRAARTLEVDGADVPLTRTEFNILELLASHPKRVFTKQELFETVWGEPYATEDSTVNVHVSNLRHKLRPSGTDAYIQTVWGLGFKITL</sequence>
<keyword evidence="7" id="KW-1185">Reference proteome</keyword>
<evidence type="ECO:0000313" key="6">
    <source>
        <dbReference type="EMBL" id="MCI2240965.1"/>
    </source>
</evidence>
<dbReference type="PROSITE" id="PS50110">
    <property type="entry name" value="RESPONSE_REGULATORY"/>
    <property type="match status" value="1"/>
</dbReference>
<organism evidence="6 7">
    <name type="scientific">Adlercreutzia faecimuris</name>
    <dbReference type="NCBI Taxonomy" id="2897341"/>
    <lineage>
        <taxon>Bacteria</taxon>
        <taxon>Bacillati</taxon>
        <taxon>Actinomycetota</taxon>
        <taxon>Coriobacteriia</taxon>
        <taxon>Eggerthellales</taxon>
        <taxon>Eggerthellaceae</taxon>
        <taxon>Adlercreutzia</taxon>
    </lineage>
</organism>
<feature type="domain" description="OmpR/PhoB-type" evidence="5">
    <location>
        <begin position="192"/>
        <end position="290"/>
    </location>
</feature>
<reference evidence="6" key="1">
    <citation type="submission" date="2021-11" db="EMBL/GenBank/DDBJ databases">
        <title>A Novel Adlercreutzia Species, isolated from a Allomyrina dichotoma larva feces.</title>
        <authorList>
            <person name="Suh M.K."/>
        </authorList>
    </citation>
    <scope>NUCLEOTIDE SEQUENCE</scope>
    <source>
        <strain evidence="6">JBNU-10</strain>
    </source>
</reference>
<dbReference type="SUPFAM" id="SSF52172">
    <property type="entry name" value="CheY-like"/>
    <property type="match status" value="1"/>
</dbReference>
<dbReference type="PANTHER" id="PTHR48111">
    <property type="entry name" value="REGULATOR OF RPOS"/>
    <property type="match status" value="1"/>
</dbReference>
<name>A0ABS9WDV8_9ACTN</name>
<protein>
    <submittedName>
        <fullName evidence="6">Response regulator transcription factor</fullName>
    </submittedName>
</protein>
<feature type="modified residue" description="4-aspartylphosphate" evidence="2">
    <location>
        <position position="60"/>
    </location>
</feature>
<dbReference type="Pfam" id="PF00072">
    <property type="entry name" value="Response_reg"/>
    <property type="match status" value="1"/>
</dbReference>
<evidence type="ECO:0000259" key="4">
    <source>
        <dbReference type="PROSITE" id="PS50110"/>
    </source>
</evidence>
<evidence type="ECO:0000259" key="5">
    <source>
        <dbReference type="PROSITE" id="PS51755"/>
    </source>
</evidence>
<keyword evidence="2" id="KW-0597">Phosphoprotein</keyword>
<dbReference type="InterPro" id="IPR039420">
    <property type="entry name" value="WalR-like"/>
</dbReference>
<dbReference type="PROSITE" id="PS51755">
    <property type="entry name" value="OMPR_PHOB"/>
    <property type="match status" value="1"/>
</dbReference>
<dbReference type="SMART" id="SM00862">
    <property type="entry name" value="Trans_reg_C"/>
    <property type="match status" value="1"/>
</dbReference>
<dbReference type="RefSeq" id="WP_242162680.1">
    <property type="nucleotide sequence ID" value="NZ_JAJMLW010000001.1"/>
</dbReference>
<evidence type="ECO:0000313" key="7">
    <source>
        <dbReference type="Proteomes" id="UP001430755"/>
    </source>
</evidence>
<dbReference type="SUPFAM" id="SSF46894">
    <property type="entry name" value="C-terminal effector domain of the bipartite response regulators"/>
    <property type="match status" value="1"/>
</dbReference>
<comment type="caution">
    <text evidence="6">The sequence shown here is derived from an EMBL/GenBank/DDBJ whole genome shotgun (WGS) entry which is preliminary data.</text>
</comment>
<accession>A0ABS9WDV8</accession>
<dbReference type="InterPro" id="IPR011006">
    <property type="entry name" value="CheY-like_superfamily"/>
</dbReference>
<keyword evidence="1 3" id="KW-0238">DNA-binding</keyword>
<dbReference type="EMBL" id="JAJMLW010000001">
    <property type="protein sequence ID" value="MCI2240965.1"/>
    <property type="molecule type" value="Genomic_DNA"/>
</dbReference>
<feature type="domain" description="Response regulatory" evidence="4">
    <location>
        <begin position="11"/>
        <end position="125"/>
    </location>
</feature>
<dbReference type="InterPro" id="IPR001789">
    <property type="entry name" value="Sig_transdc_resp-reg_receiver"/>
</dbReference>
<feature type="DNA-binding region" description="OmpR/PhoB-type" evidence="3">
    <location>
        <begin position="192"/>
        <end position="290"/>
    </location>
</feature>